<reference evidence="2 3" key="1">
    <citation type="journal article" date="2012" name="PLoS ONE">
        <title>Genome sequence and transcriptome analysis of the radioresistant bacterium Deinococcus gobiensis: insights into the extreme environmental adaptations.</title>
        <authorList>
            <person name="Yuan M."/>
            <person name="Chen M."/>
            <person name="Zhang W."/>
            <person name="Lu W."/>
            <person name="Wang J."/>
            <person name="Yang M."/>
            <person name="Zhao P."/>
            <person name="Tang R."/>
            <person name="Li X."/>
            <person name="Hao Y."/>
            <person name="Zhou Z."/>
            <person name="Zhan Y."/>
            <person name="Yu H."/>
            <person name="Teng C."/>
            <person name="Yan Y."/>
            <person name="Ping S."/>
            <person name="Wang Y."/>
            <person name="Lin M."/>
        </authorList>
    </citation>
    <scope>NUCLEOTIDE SEQUENCE [LARGE SCALE GENOMIC DNA]</scope>
    <source>
        <strain evidence="2 3">I-0</strain>
    </source>
</reference>
<sequence>MPMGDSIRWSPGQPGHLSQCREHPSAPTLFWESAAKTHQAYPWLQTCRRPDIFAKIMQ</sequence>
<evidence type="ECO:0000313" key="3">
    <source>
        <dbReference type="Proteomes" id="UP000007575"/>
    </source>
</evidence>
<dbReference type="EMBL" id="CP002191">
    <property type="protein sequence ID" value="AFD24741.1"/>
    <property type="molecule type" value="Genomic_DNA"/>
</dbReference>
<accession>H8GY09</accession>
<evidence type="ECO:0000256" key="1">
    <source>
        <dbReference type="SAM" id="MobiDB-lite"/>
    </source>
</evidence>
<dbReference type="HOGENOM" id="CLU_2971910_0_0_0"/>
<organism evidence="2 3">
    <name type="scientific">Deinococcus gobiensis (strain DSM 21396 / JCM 16679 / CGMCC 1.7299 / I-0)</name>
    <dbReference type="NCBI Taxonomy" id="745776"/>
    <lineage>
        <taxon>Bacteria</taxon>
        <taxon>Thermotogati</taxon>
        <taxon>Deinococcota</taxon>
        <taxon>Deinococci</taxon>
        <taxon>Deinococcales</taxon>
        <taxon>Deinococcaceae</taxon>
        <taxon>Deinococcus</taxon>
    </lineage>
</organism>
<dbReference type="PATRIC" id="fig|745776.4.peg.833"/>
<gene>
    <name evidence="2" type="ordered locus">DGo_CA0814</name>
</gene>
<dbReference type="AlphaFoldDB" id="H8GY09"/>
<proteinExistence type="predicted"/>
<dbReference type="STRING" id="745776.DGo_CA0814"/>
<dbReference type="Proteomes" id="UP000007575">
    <property type="component" value="Chromosome"/>
</dbReference>
<dbReference type="KEGG" id="dgo:DGo_CA0814"/>
<keyword evidence="3" id="KW-1185">Reference proteome</keyword>
<protein>
    <submittedName>
        <fullName evidence="2">Uncharacterized protein</fullName>
    </submittedName>
</protein>
<name>H8GY09_DEIGI</name>
<evidence type="ECO:0000313" key="2">
    <source>
        <dbReference type="EMBL" id="AFD24741.1"/>
    </source>
</evidence>
<feature type="region of interest" description="Disordered" evidence="1">
    <location>
        <begin position="1"/>
        <end position="22"/>
    </location>
</feature>